<keyword evidence="2" id="KW-1133">Transmembrane helix</keyword>
<dbReference type="InterPro" id="IPR056120">
    <property type="entry name" value="DUF7703"/>
</dbReference>
<organism evidence="4 5">
    <name type="scientific">Aspergillus uvarum CBS 121591</name>
    <dbReference type="NCBI Taxonomy" id="1448315"/>
    <lineage>
        <taxon>Eukaryota</taxon>
        <taxon>Fungi</taxon>
        <taxon>Dikarya</taxon>
        <taxon>Ascomycota</taxon>
        <taxon>Pezizomycotina</taxon>
        <taxon>Eurotiomycetes</taxon>
        <taxon>Eurotiomycetidae</taxon>
        <taxon>Eurotiales</taxon>
        <taxon>Aspergillaceae</taxon>
        <taxon>Aspergillus</taxon>
        <taxon>Aspergillus subgen. Circumdati</taxon>
    </lineage>
</organism>
<sequence>MAGTIQLIRTVSLSKTFLLACFVAVAAFGSLELLLLIFDFFKRRRGLYFWSLLLSTLATLIFTIVITLLWFAVPQARFGLVFVIVICYPTLNVGNTLVIYSRLHLVTSGRKIRWLFWMIVISSVVFLLPQAIIVTISASPDGEHVRDLYRVFEKLSVTATCVREIIVGGVFVWATARNLKPLIVIKGREGRKMVIYLIIATTMMVVTDIIIVVVVICGQLYIISALTAFFSVLKLKLEFFSLGKLIRLIQSAPGVCHHQATEDSSLRFNDNSPEVDNLQFNQGSARSTGAQSGQQPSSQETTQTHQEVTVSPDKAPEAPSSPRTGDSMATTSRTLSTDPLVHGRQDLEALEPTLSAQHHLSPRTWSNAV</sequence>
<evidence type="ECO:0000256" key="1">
    <source>
        <dbReference type="SAM" id="MobiDB-lite"/>
    </source>
</evidence>
<keyword evidence="2" id="KW-0812">Transmembrane</keyword>
<dbReference type="VEuPathDB" id="FungiDB:BO82DRAFT_350892"/>
<gene>
    <name evidence="4" type="ORF">BO82DRAFT_350892</name>
</gene>
<dbReference type="RefSeq" id="XP_025495759.1">
    <property type="nucleotide sequence ID" value="XM_025634270.1"/>
</dbReference>
<evidence type="ECO:0000256" key="2">
    <source>
        <dbReference type="SAM" id="Phobius"/>
    </source>
</evidence>
<feature type="transmembrane region" description="Helical" evidence="2">
    <location>
        <begin position="48"/>
        <end position="72"/>
    </location>
</feature>
<dbReference type="Pfam" id="PF24802">
    <property type="entry name" value="DUF7703"/>
    <property type="match status" value="1"/>
</dbReference>
<accession>A0A319CM64</accession>
<name>A0A319CM64_9EURO</name>
<feature type="transmembrane region" description="Helical" evidence="2">
    <location>
        <begin position="78"/>
        <end position="100"/>
    </location>
</feature>
<keyword evidence="2" id="KW-0472">Membrane</keyword>
<keyword evidence="5" id="KW-1185">Reference proteome</keyword>
<dbReference type="Proteomes" id="UP000248340">
    <property type="component" value="Unassembled WGS sequence"/>
</dbReference>
<feature type="compositionally biased region" description="Polar residues" evidence="1">
    <location>
        <begin position="321"/>
        <end position="337"/>
    </location>
</feature>
<feature type="transmembrane region" description="Helical" evidence="2">
    <location>
        <begin position="156"/>
        <end position="174"/>
    </location>
</feature>
<feature type="region of interest" description="Disordered" evidence="1">
    <location>
        <begin position="265"/>
        <end position="339"/>
    </location>
</feature>
<feature type="domain" description="DUF7703" evidence="3">
    <location>
        <begin position="10"/>
        <end position="251"/>
    </location>
</feature>
<protein>
    <recommendedName>
        <fullName evidence="3">DUF7703 domain-containing protein</fullName>
    </recommendedName>
</protein>
<feature type="transmembrane region" description="Helical" evidence="2">
    <location>
        <begin position="194"/>
        <end position="214"/>
    </location>
</feature>
<dbReference type="GeneID" id="37137011"/>
<dbReference type="EMBL" id="KZ821679">
    <property type="protein sequence ID" value="PYH85559.1"/>
    <property type="molecule type" value="Genomic_DNA"/>
</dbReference>
<evidence type="ECO:0000313" key="4">
    <source>
        <dbReference type="EMBL" id="PYH85559.1"/>
    </source>
</evidence>
<reference evidence="4 5" key="1">
    <citation type="submission" date="2016-12" db="EMBL/GenBank/DDBJ databases">
        <title>The genomes of Aspergillus section Nigri reveals drivers in fungal speciation.</title>
        <authorList>
            <consortium name="DOE Joint Genome Institute"/>
            <person name="Vesth T.C."/>
            <person name="Nybo J."/>
            <person name="Theobald S."/>
            <person name="Brandl J."/>
            <person name="Frisvad J.C."/>
            <person name="Nielsen K.F."/>
            <person name="Lyhne E.K."/>
            <person name="Kogle M.E."/>
            <person name="Kuo A."/>
            <person name="Riley R."/>
            <person name="Clum A."/>
            <person name="Nolan M."/>
            <person name="Lipzen A."/>
            <person name="Salamov A."/>
            <person name="Henrissat B."/>
            <person name="Wiebenga A."/>
            <person name="De Vries R.P."/>
            <person name="Grigoriev I.V."/>
            <person name="Mortensen U.H."/>
            <person name="Andersen M.R."/>
            <person name="Baker S.E."/>
        </authorList>
    </citation>
    <scope>NUCLEOTIDE SEQUENCE [LARGE SCALE GENOMIC DNA]</scope>
    <source>
        <strain evidence="4 5">CBS 121591</strain>
    </source>
</reference>
<dbReference type="AlphaFoldDB" id="A0A319CM64"/>
<dbReference type="OrthoDB" id="405906at2759"/>
<feature type="transmembrane region" description="Helical" evidence="2">
    <location>
        <begin position="17"/>
        <end position="41"/>
    </location>
</feature>
<feature type="transmembrane region" description="Helical" evidence="2">
    <location>
        <begin position="220"/>
        <end position="237"/>
    </location>
</feature>
<dbReference type="PANTHER" id="PTHR37013">
    <property type="entry name" value="INTEGRAL MEMBRANE PROTEIN (AFU_ORTHOLOGUE AFUA_1G05950)-RELATED"/>
    <property type="match status" value="1"/>
</dbReference>
<feature type="compositionally biased region" description="Low complexity" evidence="1">
    <location>
        <begin position="291"/>
        <end position="311"/>
    </location>
</feature>
<feature type="compositionally biased region" description="Polar residues" evidence="1">
    <location>
        <begin position="266"/>
        <end position="290"/>
    </location>
</feature>
<feature type="transmembrane region" description="Helical" evidence="2">
    <location>
        <begin position="112"/>
        <end position="136"/>
    </location>
</feature>
<evidence type="ECO:0000259" key="3">
    <source>
        <dbReference type="Pfam" id="PF24802"/>
    </source>
</evidence>
<proteinExistence type="predicted"/>
<evidence type="ECO:0000313" key="5">
    <source>
        <dbReference type="Proteomes" id="UP000248340"/>
    </source>
</evidence>